<dbReference type="Proteomes" id="UP001458880">
    <property type="component" value="Unassembled WGS sequence"/>
</dbReference>
<dbReference type="SUPFAM" id="SSF56672">
    <property type="entry name" value="DNA/RNA polymerases"/>
    <property type="match status" value="1"/>
</dbReference>
<evidence type="ECO:0000313" key="11">
    <source>
        <dbReference type="EMBL" id="KAK9692609.1"/>
    </source>
</evidence>
<dbReference type="GO" id="GO:0006508">
    <property type="term" value="P:proteolysis"/>
    <property type="evidence" value="ECO:0007669"/>
    <property type="project" value="UniProtKB-KW"/>
</dbReference>
<dbReference type="InterPro" id="IPR036875">
    <property type="entry name" value="Znf_CCHC_sf"/>
</dbReference>
<proteinExistence type="predicted"/>
<evidence type="ECO:0000256" key="1">
    <source>
        <dbReference type="ARBA" id="ARBA00022670"/>
    </source>
</evidence>
<keyword evidence="8" id="KW-0863">Zinc-finger</keyword>
<dbReference type="GO" id="GO:0003676">
    <property type="term" value="F:nucleic acid binding"/>
    <property type="evidence" value="ECO:0007669"/>
    <property type="project" value="InterPro"/>
</dbReference>
<feature type="compositionally biased region" description="Polar residues" evidence="9">
    <location>
        <begin position="49"/>
        <end position="59"/>
    </location>
</feature>
<keyword evidence="3" id="KW-0548">Nucleotidyltransferase</keyword>
<dbReference type="Gene3D" id="3.30.70.270">
    <property type="match status" value="1"/>
</dbReference>
<dbReference type="EMBL" id="JASPKY010000575">
    <property type="protein sequence ID" value="KAK9692609.1"/>
    <property type="molecule type" value="Genomic_DNA"/>
</dbReference>
<dbReference type="PROSITE" id="PS50158">
    <property type="entry name" value="ZF_CCHC"/>
    <property type="match status" value="1"/>
</dbReference>
<evidence type="ECO:0000256" key="4">
    <source>
        <dbReference type="ARBA" id="ARBA00022722"/>
    </source>
</evidence>
<accession>A0AAW1ISP3</accession>
<evidence type="ECO:0000256" key="9">
    <source>
        <dbReference type="SAM" id="MobiDB-lite"/>
    </source>
</evidence>
<dbReference type="GO" id="GO:0004519">
    <property type="term" value="F:endonuclease activity"/>
    <property type="evidence" value="ECO:0007669"/>
    <property type="project" value="UniProtKB-KW"/>
</dbReference>
<evidence type="ECO:0000256" key="6">
    <source>
        <dbReference type="ARBA" id="ARBA00022801"/>
    </source>
</evidence>
<keyword evidence="6" id="KW-0378">Hydrolase</keyword>
<keyword evidence="8" id="KW-0479">Metal-binding</keyword>
<evidence type="ECO:0000256" key="5">
    <source>
        <dbReference type="ARBA" id="ARBA00022759"/>
    </source>
</evidence>
<keyword evidence="2" id="KW-0808">Transferase</keyword>
<dbReference type="AlphaFoldDB" id="A0AAW1ISP3"/>
<comment type="caution">
    <text evidence="11">The sequence shown here is derived from an EMBL/GenBank/DDBJ whole genome shotgun (WGS) entry which is preliminary data.</text>
</comment>
<feature type="domain" description="CCHC-type" evidence="10">
    <location>
        <begin position="81"/>
        <end position="95"/>
    </location>
</feature>
<evidence type="ECO:0000256" key="7">
    <source>
        <dbReference type="ARBA" id="ARBA00022918"/>
    </source>
</evidence>
<keyword evidence="8" id="KW-0862">Zinc</keyword>
<evidence type="ECO:0000256" key="2">
    <source>
        <dbReference type="ARBA" id="ARBA00022679"/>
    </source>
</evidence>
<dbReference type="Pfam" id="PF00078">
    <property type="entry name" value="RVT_1"/>
    <property type="match status" value="1"/>
</dbReference>
<keyword evidence="1" id="KW-0645">Protease</keyword>
<dbReference type="Gene3D" id="4.10.60.10">
    <property type="entry name" value="Zinc finger, CCHC-type"/>
    <property type="match status" value="1"/>
</dbReference>
<dbReference type="FunFam" id="3.10.10.10:FF:000007">
    <property type="entry name" value="Retrovirus-related Pol polyprotein from transposon 17.6-like Protein"/>
    <property type="match status" value="1"/>
</dbReference>
<keyword evidence="5" id="KW-0255">Endonuclease</keyword>
<dbReference type="SMART" id="SM00343">
    <property type="entry name" value="ZnF_C2HC"/>
    <property type="match status" value="1"/>
</dbReference>
<evidence type="ECO:0000259" key="10">
    <source>
        <dbReference type="PROSITE" id="PS50158"/>
    </source>
</evidence>
<dbReference type="InterPro" id="IPR043502">
    <property type="entry name" value="DNA/RNA_pol_sf"/>
</dbReference>
<dbReference type="Pfam" id="PF00098">
    <property type="entry name" value="zf-CCHC"/>
    <property type="match status" value="1"/>
</dbReference>
<evidence type="ECO:0000313" key="12">
    <source>
        <dbReference type="Proteomes" id="UP001458880"/>
    </source>
</evidence>
<feature type="compositionally biased region" description="Basic and acidic residues" evidence="9">
    <location>
        <begin position="60"/>
        <end position="70"/>
    </location>
</feature>
<dbReference type="InterPro" id="IPR001878">
    <property type="entry name" value="Znf_CCHC"/>
</dbReference>
<name>A0AAW1ISP3_POPJA</name>
<dbReference type="SUPFAM" id="SSF57756">
    <property type="entry name" value="Retrovirus zinc finger-like domains"/>
    <property type="match status" value="1"/>
</dbReference>
<protein>
    <submittedName>
        <fullName evidence="11">Zinc knuckle</fullName>
    </submittedName>
</protein>
<organism evidence="11 12">
    <name type="scientific">Popillia japonica</name>
    <name type="common">Japanese beetle</name>
    <dbReference type="NCBI Taxonomy" id="7064"/>
    <lineage>
        <taxon>Eukaryota</taxon>
        <taxon>Metazoa</taxon>
        <taxon>Ecdysozoa</taxon>
        <taxon>Arthropoda</taxon>
        <taxon>Hexapoda</taxon>
        <taxon>Insecta</taxon>
        <taxon>Pterygota</taxon>
        <taxon>Neoptera</taxon>
        <taxon>Endopterygota</taxon>
        <taxon>Coleoptera</taxon>
        <taxon>Polyphaga</taxon>
        <taxon>Scarabaeiformia</taxon>
        <taxon>Scarabaeidae</taxon>
        <taxon>Rutelinae</taxon>
        <taxon>Popillia</taxon>
    </lineage>
</organism>
<dbReference type="InterPro" id="IPR050951">
    <property type="entry name" value="Retrovirus_Pol_polyprotein"/>
</dbReference>
<evidence type="ECO:0000256" key="8">
    <source>
        <dbReference type="PROSITE-ProRule" id="PRU00047"/>
    </source>
</evidence>
<keyword evidence="12" id="KW-1185">Reference proteome</keyword>
<dbReference type="InterPro" id="IPR043128">
    <property type="entry name" value="Rev_trsase/Diguanyl_cyclase"/>
</dbReference>
<sequence>MQDKETIEWIVHGLQNGRFRDYLGPLSRYEKPTQLLNDLKVGVKHILNTKNKVPQPTQKDTSKPDRGGEITREHKLKQITCFKCRGQGHYARNCPGKKKEETDSSHVSSTSVILNIKTDSSHSKYFKDAYINNKKVRAYVDLGSSAGEGKSILPILNISGSNLEVRKGQKITRGGICEKSKYGREGSEQEKNRQVNTQNITIKDVNTELSDTDATKLLNTLNEYKDVTARDMYELGVTGKIKMKIDLTSDKPIYYKPYRLSYHERKQVQEIVDELKEADIIEDSTSPYASPCLLVKKKTGDWILPGTNGTRFSGYYQVPMEQGSKDKTAFITPDGTYQFKRMAFGLCNAPSVFQRLMNLVLGFEISAGGIAPGRLKLNSIVHFPQPKDVRSVRSFVGLASYFSMYDQYVALSD</sequence>
<evidence type="ECO:0000256" key="3">
    <source>
        <dbReference type="ARBA" id="ARBA00022695"/>
    </source>
</evidence>
<gene>
    <name evidence="11" type="ORF">QE152_g35043</name>
</gene>
<keyword evidence="7" id="KW-0695">RNA-directed DNA polymerase</keyword>
<dbReference type="GO" id="GO:0003964">
    <property type="term" value="F:RNA-directed DNA polymerase activity"/>
    <property type="evidence" value="ECO:0007669"/>
    <property type="project" value="UniProtKB-KW"/>
</dbReference>
<dbReference type="InterPro" id="IPR000477">
    <property type="entry name" value="RT_dom"/>
</dbReference>
<keyword evidence="4" id="KW-0540">Nuclease</keyword>
<reference evidence="11 12" key="1">
    <citation type="journal article" date="2024" name="BMC Genomics">
        <title>De novo assembly and annotation of Popillia japonica's genome with initial clues to its potential as an invasive pest.</title>
        <authorList>
            <person name="Cucini C."/>
            <person name="Boschi S."/>
            <person name="Funari R."/>
            <person name="Cardaioli E."/>
            <person name="Iannotti N."/>
            <person name="Marturano G."/>
            <person name="Paoli F."/>
            <person name="Bruttini M."/>
            <person name="Carapelli A."/>
            <person name="Frati F."/>
            <person name="Nardi F."/>
        </authorList>
    </citation>
    <scope>NUCLEOTIDE SEQUENCE [LARGE SCALE GENOMIC DNA]</scope>
    <source>
        <strain evidence="11">DMR45628</strain>
    </source>
</reference>
<dbReference type="Gene3D" id="3.10.10.10">
    <property type="entry name" value="HIV Type 1 Reverse Transcriptase, subunit A, domain 1"/>
    <property type="match status" value="2"/>
</dbReference>
<dbReference type="CDD" id="cd01647">
    <property type="entry name" value="RT_LTR"/>
    <property type="match status" value="1"/>
</dbReference>
<dbReference type="GO" id="GO:0008270">
    <property type="term" value="F:zinc ion binding"/>
    <property type="evidence" value="ECO:0007669"/>
    <property type="project" value="UniProtKB-KW"/>
</dbReference>
<dbReference type="PANTHER" id="PTHR37984">
    <property type="entry name" value="PROTEIN CBG26694"/>
    <property type="match status" value="1"/>
</dbReference>
<dbReference type="GO" id="GO:0008233">
    <property type="term" value="F:peptidase activity"/>
    <property type="evidence" value="ECO:0007669"/>
    <property type="project" value="UniProtKB-KW"/>
</dbReference>
<feature type="region of interest" description="Disordered" evidence="9">
    <location>
        <begin position="49"/>
        <end position="70"/>
    </location>
</feature>
<dbReference type="PANTHER" id="PTHR37984:SF5">
    <property type="entry name" value="PROTEIN NYNRIN-LIKE"/>
    <property type="match status" value="1"/>
</dbReference>